<comment type="caution">
    <text evidence="1">The sequence shown here is derived from an EMBL/GenBank/DDBJ whole genome shotgun (WGS) entry which is preliminary data.</text>
</comment>
<dbReference type="EMBL" id="JBJQOH010000003">
    <property type="protein sequence ID" value="KAL3693214.1"/>
    <property type="molecule type" value="Genomic_DNA"/>
</dbReference>
<evidence type="ECO:0000313" key="2">
    <source>
        <dbReference type="Proteomes" id="UP001633002"/>
    </source>
</evidence>
<gene>
    <name evidence="1" type="ORF">R1sor_006865</name>
</gene>
<sequence length="89" mass="10274">MTRPPRPKYPNDSKNYHEMCKRRFVHTVCLPEDLLQTYEKLRPALRPSRSHADVIRCLFEAAEREIQALIQASQPHGIGSVAHHVLVMS</sequence>
<name>A0ABD3HV30_9MARC</name>
<dbReference type="AlphaFoldDB" id="A0ABD3HV30"/>
<dbReference type="Proteomes" id="UP001633002">
    <property type="component" value="Unassembled WGS sequence"/>
</dbReference>
<proteinExistence type="predicted"/>
<protein>
    <submittedName>
        <fullName evidence="1">Uncharacterized protein</fullName>
    </submittedName>
</protein>
<organism evidence="1 2">
    <name type="scientific">Riccia sorocarpa</name>
    <dbReference type="NCBI Taxonomy" id="122646"/>
    <lineage>
        <taxon>Eukaryota</taxon>
        <taxon>Viridiplantae</taxon>
        <taxon>Streptophyta</taxon>
        <taxon>Embryophyta</taxon>
        <taxon>Marchantiophyta</taxon>
        <taxon>Marchantiopsida</taxon>
        <taxon>Marchantiidae</taxon>
        <taxon>Marchantiales</taxon>
        <taxon>Ricciaceae</taxon>
        <taxon>Riccia</taxon>
    </lineage>
</organism>
<reference evidence="1 2" key="1">
    <citation type="submission" date="2024-09" db="EMBL/GenBank/DDBJ databases">
        <title>Chromosome-scale assembly of Riccia sorocarpa.</title>
        <authorList>
            <person name="Paukszto L."/>
        </authorList>
    </citation>
    <scope>NUCLEOTIDE SEQUENCE [LARGE SCALE GENOMIC DNA]</scope>
    <source>
        <strain evidence="1">LP-2024</strain>
        <tissue evidence="1">Aerial parts of the thallus</tissue>
    </source>
</reference>
<accession>A0ABD3HV30</accession>
<evidence type="ECO:0000313" key="1">
    <source>
        <dbReference type="EMBL" id="KAL3693214.1"/>
    </source>
</evidence>
<keyword evidence="2" id="KW-1185">Reference proteome</keyword>